<reference evidence="3" key="1">
    <citation type="journal article" date="2020" name="Phytopathology">
        <title>Genome Sequence Resources of Colletotrichum truncatum, C. plurivorum, C. musicola, and C. sojae: Four Species Pathogenic to Soybean (Glycine max).</title>
        <authorList>
            <person name="Rogerio F."/>
            <person name="Boufleur T.R."/>
            <person name="Ciampi-Guillardi M."/>
            <person name="Sukno S.A."/>
            <person name="Thon M.R."/>
            <person name="Massola Junior N.S."/>
            <person name="Baroncelli R."/>
        </authorList>
    </citation>
    <scope>NUCLEOTIDE SEQUENCE</scope>
    <source>
        <strain evidence="3">LFN0074</strain>
    </source>
</reference>
<organism evidence="3 4">
    <name type="scientific">Colletotrichum musicola</name>
    <dbReference type="NCBI Taxonomy" id="2175873"/>
    <lineage>
        <taxon>Eukaryota</taxon>
        <taxon>Fungi</taxon>
        <taxon>Dikarya</taxon>
        <taxon>Ascomycota</taxon>
        <taxon>Pezizomycotina</taxon>
        <taxon>Sordariomycetes</taxon>
        <taxon>Hypocreomycetidae</taxon>
        <taxon>Glomerellales</taxon>
        <taxon>Glomerellaceae</taxon>
        <taxon>Colletotrichum</taxon>
        <taxon>Colletotrichum orchidearum species complex</taxon>
    </lineage>
</organism>
<accession>A0A8H6U9B0</accession>
<protein>
    <recommendedName>
        <fullName evidence="2">AB hydrolase-1 domain-containing protein</fullName>
    </recommendedName>
</protein>
<dbReference type="InterPro" id="IPR000073">
    <property type="entry name" value="AB_hydrolase_1"/>
</dbReference>
<feature type="chain" id="PRO_5034948968" description="AB hydrolase-1 domain-containing protein" evidence="1">
    <location>
        <begin position="20"/>
        <end position="389"/>
    </location>
</feature>
<evidence type="ECO:0000259" key="2">
    <source>
        <dbReference type="Pfam" id="PF12697"/>
    </source>
</evidence>
<sequence length="389" mass="41089">MVNMRSSALAAAFAATAAARTCKDLTVEVSISARNGVFNYPVPKTTVDVTNFAINLAQQGHNLTADYLQDYATVGGTYELAATYCQPNSGEGNILQILTHGIGFDRSYWDFPANGYNYSYVAPAVDDYGFSTLTWDRLGIAQSSRGDPINEIQAWLEVAALKALTDKARAGELTPGVGAFNKIVHVGHSFGSAHTYALTAMYPDASDGIILTGFSQNGSYVPQFLLGGAFVPANSVPALSDYVDGYMASGYEGATHIGFFAPRDFDPAILTAAYQTGKPVTVGELLTIGGETATPNAFSKPVLIITGGKSNLDNVVQRDVPFCGGDCFATGNPDLPSIPAFSGKILSKADPFEAYIVKGAAHGLTLGYSHVETTSKMLDFFVQNGLGCN</sequence>
<dbReference type="InterPro" id="IPR029058">
    <property type="entry name" value="AB_hydrolase_fold"/>
</dbReference>
<dbReference type="AlphaFoldDB" id="A0A8H6U9B0"/>
<dbReference type="SUPFAM" id="SSF53474">
    <property type="entry name" value="alpha/beta-Hydrolases"/>
    <property type="match status" value="1"/>
</dbReference>
<dbReference type="OrthoDB" id="190201at2759"/>
<keyword evidence="4" id="KW-1185">Reference proteome</keyword>
<dbReference type="Pfam" id="PF12697">
    <property type="entry name" value="Abhydrolase_6"/>
    <property type="match status" value="1"/>
</dbReference>
<feature type="signal peptide" evidence="1">
    <location>
        <begin position="1"/>
        <end position="19"/>
    </location>
</feature>
<dbReference type="Proteomes" id="UP000639643">
    <property type="component" value="Unassembled WGS sequence"/>
</dbReference>
<keyword evidence="1" id="KW-0732">Signal</keyword>
<evidence type="ECO:0000256" key="1">
    <source>
        <dbReference type="SAM" id="SignalP"/>
    </source>
</evidence>
<feature type="domain" description="AB hydrolase-1" evidence="2">
    <location>
        <begin position="97"/>
        <end position="287"/>
    </location>
</feature>
<gene>
    <name evidence="3" type="ORF">CMUS01_00509</name>
</gene>
<evidence type="ECO:0000313" key="3">
    <source>
        <dbReference type="EMBL" id="KAF6844976.1"/>
    </source>
</evidence>
<evidence type="ECO:0000313" key="4">
    <source>
        <dbReference type="Proteomes" id="UP000639643"/>
    </source>
</evidence>
<comment type="caution">
    <text evidence="3">The sequence shown here is derived from an EMBL/GenBank/DDBJ whole genome shotgun (WGS) entry which is preliminary data.</text>
</comment>
<name>A0A8H6U9B0_9PEZI</name>
<dbReference type="EMBL" id="WIGM01000007">
    <property type="protein sequence ID" value="KAF6844976.1"/>
    <property type="molecule type" value="Genomic_DNA"/>
</dbReference>
<dbReference type="Gene3D" id="3.40.50.1820">
    <property type="entry name" value="alpha/beta hydrolase"/>
    <property type="match status" value="1"/>
</dbReference>
<proteinExistence type="predicted"/>